<organism evidence="1 2">
    <name type="scientific">Polaribacter marinivivus</name>
    <dbReference type="NCBI Taxonomy" id="1524260"/>
    <lineage>
        <taxon>Bacteria</taxon>
        <taxon>Pseudomonadati</taxon>
        <taxon>Bacteroidota</taxon>
        <taxon>Flavobacteriia</taxon>
        <taxon>Flavobacteriales</taxon>
        <taxon>Flavobacteriaceae</taxon>
    </lineage>
</organism>
<gene>
    <name evidence="1" type="ORF">ACFOWD_05400</name>
</gene>
<keyword evidence="2" id="KW-1185">Reference proteome</keyword>
<dbReference type="Proteomes" id="UP001595826">
    <property type="component" value="Unassembled WGS sequence"/>
</dbReference>
<keyword evidence="1" id="KW-0132">Cell division</keyword>
<proteinExistence type="predicted"/>
<evidence type="ECO:0000313" key="1">
    <source>
        <dbReference type="EMBL" id="MFC4268335.1"/>
    </source>
</evidence>
<sequence>MKFKRILKYLLFLLLIISLGFLYSFSSKRNSDKKVSEIIIEFEDGDNNFLTHSMVNKLLIQKNKTVKNQAKSVIDLYKLENEVSKNPYVEKSSVFLTIEGKLKTVVKQRAPVARIITDKDSYYVDKQGVKIPLSNNYSARVMLISGVKNIEDIKEIMPLISNILKDDFLKKEIIGIQKSDANEFQFAVRSGDYKIDFGKLSEIDIKFKKLKAFYNKTFEDKTIQNYKTINIKYHNQVVCTK</sequence>
<keyword evidence="1" id="KW-0131">Cell cycle</keyword>
<reference evidence="2" key="1">
    <citation type="journal article" date="2019" name="Int. J. Syst. Evol. Microbiol.">
        <title>The Global Catalogue of Microorganisms (GCM) 10K type strain sequencing project: providing services to taxonomists for standard genome sequencing and annotation.</title>
        <authorList>
            <consortium name="The Broad Institute Genomics Platform"/>
            <consortium name="The Broad Institute Genome Sequencing Center for Infectious Disease"/>
            <person name="Wu L."/>
            <person name="Ma J."/>
        </authorList>
    </citation>
    <scope>NUCLEOTIDE SEQUENCE [LARGE SCALE GENOMIC DNA]</scope>
    <source>
        <strain evidence="2">CECT 8655</strain>
    </source>
</reference>
<dbReference type="RefSeq" id="WP_377408743.1">
    <property type="nucleotide sequence ID" value="NZ_JBHSCY010000001.1"/>
</dbReference>
<protein>
    <submittedName>
        <fullName evidence="1">Cell division protein FtsQ/DivIB</fullName>
    </submittedName>
</protein>
<dbReference type="EMBL" id="JBHSCY010000001">
    <property type="protein sequence ID" value="MFC4268335.1"/>
    <property type="molecule type" value="Genomic_DNA"/>
</dbReference>
<accession>A0ABV8R7G0</accession>
<name>A0ABV8R7G0_9FLAO</name>
<comment type="caution">
    <text evidence="1">The sequence shown here is derived from an EMBL/GenBank/DDBJ whole genome shotgun (WGS) entry which is preliminary data.</text>
</comment>
<dbReference type="GO" id="GO:0051301">
    <property type="term" value="P:cell division"/>
    <property type="evidence" value="ECO:0007669"/>
    <property type="project" value="UniProtKB-KW"/>
</dbReference>
<evidence type="ECO:0000313" key="2">
    <source>
        <dbReference type="Proteomes" id="UP001595826"/>
    </source>
</evidence>